<comment type="caution">
    <text evidence="2">The sequence shown here is derived from an EMBL/GenBank/DDBJ whole genome shotgun (WGS) entry which is preliminary data.</text>
</comment>
<dbReference type="SUPFAM" id="SSF53474">
    <property type="entry name" value="alpha/beta-Hydrolases"/>
    <property type="match status" value="1"/>
</dbReference>
<accession>A0ABQ1JR75</accession>
<gene>
    <name evidence="2" type="primary">phaD</name>
    <name evidence="2" type="ORF">GCM10010833_30720</name>
</gene>
<feature type="domain" description="AB hydrolase-1" evidence="1">
    <location>
        <begin position="190"/>
        <end position="260"/>
    </location>
</feature>
<protein>
    <submittedName>
        <fullName evidence="2">Poly(3-hydroxyalkanoic acid) depolymerase</fullName>
    </submittedName>
</protein>
<name>A0ABQ1JR75_9SPHN</name>
<dbReference type="EMBL" id="BMGD01000006">
    <property type="protein sequence ID" value="GGB73372.1"/>
    <property type="molecule type" value="Genomic_DNA"/>
</dbReference>
<evidence type="ECO:0000259" key="1">
    <source>
        <dbReference type="Pfam" id="PF00561"/>
    </source>
</evidence>
<sequence length="277" mass="30254">MASKPKPTAASGPEITMEVADGRTLRVARWRFDEGLTKPPLLFFNGIGANMEAVAPFAEMMEERPFITFDMPGVGGSPDPKVPYNAFLMARCAWLLLQQFEIKTVDVMGVSWGGAMAQHFALQHPGSVNRLVLAATTAGMLMVPGNIAALSKMADPRRYIDPSYMEKHFATLYGGSTDGATGHTGRITPPSKMGYFYQLLAMIGWTSAPFLPFMNKPTLILMGGDDQIVPPINGQILKTLIRNSELKIIDDGGHLFMLSHLEESLDAIREHLDAVEA</sequence>
<keyword evidence="3" id="KW-1185">Reference proteome</keyword>
<organism evidence="2 3">
    <name type="scientific">Blastomonas aquatica</name>
    <dbReference type="NCBI Taxonomy" id="1510276"/>
    <lineage>
        <taxon>Bacteria</taxon>
        <taxon>Pseudomonadati</taxon>
        <taxon>Pseudomonadota</taxon>
        <taxon>Alphaproteobacteria</taxon>
        <taxon>Sphingomonadales</taxon>
        <taxon>Sphingomonadaceae</taxon>
        <taxon>Blastomonas</taxon>
    </lineage>
</organism>
<feature type="domain" description="AB hydrolase-1" evidence="1">
    <location>
        <begin position="39"/>
        <end position="167"/>
    </location>
</feature>
<dbReference type="InterPro" id="IPR050471">
    <property type="entry name" value="AB_hydrolase"/>
</dbReference>
<dbReference type="Gene3D" id="3.40.50.1820">
    <property type="entry name" value="alpha/beta hydrolase"/>
    <property type="match status" value="1"/>
</dbReference>
<dbReference type="Proteomes" id="UP000614261">
    <property type="component" value="Unassembled WGS sequence"/>
</dbReference>
<dbReference type="PRINTS" id="PR00111">
    <property type="entry name" value="ABHYDROLASE"/>
</dbReference>
<dbReference type="PANTHER" id="PTHR43433">
    <property type="entry name" value="HYDROLASE, ALPHA/BETA FOLD FAMILY PROTEIN"/>
    <property type="match status" value="1"/>
</dbReference>
<proteinExistence type="predicted"/>
<evidence type="ECO:0000313" key="2">
    <source>
        <dbReference type="EMBL" id="GGB73372.1"/>
    </source>
</evidence>
<evidence type="ECO:0000313" key="3">
    <source>
        <dbReference type="Proteomes" id="UP000614261"/>
    </source>
</evidence>
<dbReference type="PANTHER" id="PTHR43433:SF5">
    <property type="entry name" value="AB HYDROLASE-1 DOMAIN-CONTAINING PROTEIN"/>
    <property type="match status" value="1"/>
</dbReference>
<dbReference type="Pfam" id="PF00561">
    <property type="entry name" value="Abhydrolase_1"/>
    <property type="match status" value="2"/>
</dbReference>
<dbReference type="InterPro" id="IPR029058">
    <property type="entry name" value="AB_hydrolase_fold"/>
</dbReference>
<reference evidence="3" key="1">
    <citation type="journal article" date="2019" name="Int. J. Syst. Evol. Microbiol.">
        <title>The Global Catalogue of Microorganisms (GCM) 10K type strain sequencing project: providing services to taxonomists for standard genome sequencing and annotation.</title>
        <authorList>
            <consortium name="The Broad Institute Genomics Platform"/>
            <consortium name="The Broad Institute Genome Sequencing Center for Infectious Disease"/>
            <person name="Wu L."/>
            <person name="Ma J."/>
        </authorList>
    </citation>
    <scope>NUCLEOTIDE SEQUENCE [LARGE SCALE GENOMIC DNA]</scope>
    <source>
        <strain evidence="3">CGMCC 1.12851</strain>
    </source>
</reference>
<dbReference type="InterPro" id="IPR000073">
    <property type="entry name" value="AB_hydrolase_1"/>
</dbReference>
<dbReference type="RefSeq" id="WP_188515329.1">
    <property type="nucleotide sequence ID" value="NZ_BMGD01000006.1"/>
</dbReference>